<keyword evidence="3 6" id="KW-0732">Signal</keyword>
<reference evidence="7 8" key="1">
    <citation type="submission" date="2019-09" db="EMBL/GenBank/DDBJ databases">
        <authorList>
            <person name="Depoorter E."/>
        </authorList>
    </citation>
    <scope>NUCLEOTIDE SEQUENCE [LARGE SCALE GENOMIC DNA]</scope>
    <source>
        <strain evidence="7">R-18112</strain>
    </source>
</reference>
<keyword evidence="4" id="KW-0472">Membrane</keyword>
<protein>
    <submittedName>
        <fullName evidence="7">Structural protein MipA</fullName>
    </submittedName>
</protein>
<comment type="subcellular location">
    <subcellularLocation>
        <location evidence="1">Cell outer membrane</location>
    </subcellularLocation>
</comment>
<evidence type="ECO:0000256" key="4">
    <source>
        <dbReference type="ARBA" id="ARBA00023136"/>
    </source>
</evidence>
<organism evidence="7 8">
    <name type="scientific">Burkholderia lata (strain ATCC 17760 / DSM 23089 / LMG 22485 / NCIMB 9086 / R18194 / 383)</name>
    <dbReference type="NCBI Taxonomy" id="482957"/>
    <lineage>
        <taxon>Bacteria</taxon>
        <taxon>Pseudomonadati</taxon>
        <taxon>Pseudomonadota</taxon>
        <taxon>Betaproteobacteria</taxon>
        <taxon>Burkholderiales</taxon>
        <taxon>Burkholderiaceae</taxon>
        <taxon>Burkholderia</taxon>
        <taxon>Burkholderia cepacia complex</taxon>
    </lineage>
</organism>
<dbReference type="AlphaFoldDB" id="A0A6P2YG40"/>
<dbReference type="Proteomes" id="UP000494274">
    <property type="component" value="Unassembled WGS sequence"/>
</dbReference>
<dbReference type="GO" id="GO:0009279">
    <property type="term" value="C:cell outer membrane"/>
    <property type="evidence" value="ECO:0007669"/>
    <property type="project" value="UniProtKB-SubCell"/>
</dbReference>
<evidence type="ECO:0000313" key="8">
    <source>
        <dbReference type="Proteomes" id="UP000494274"/>
    </source>
</evidence>
<dbReference type="PANTHER" id="PTHR38776">
    <property type="entry name" value="MLTA-INTERACTING PROTEIN-RELATED"/>
    <property type="match status" value="1"/>
</dbReference>
<dbReference type="RefSeq" id="WP_175046065.1">
    <property type="nucleotide sequence ID" value="NZ_CABVQI010000019.1"/>
</dbReference>
<gene>
    <name evidence="7" type="ORF">BLA18112_05369</name>
</gene>
<feature type="chain" id="PRO_5027081999" evidence="6">
    <location>
        <begin position="25"/>
        <end position="259"/>
    </location>
</feature>
<evidence type="ECO:0000256" key="6">
    <source>
        <dbReference type="SAM" id="SignalP"/>
    </source>
</evidence>
<evidence type="ECO:0000313" key="7">
    <source>
        <dbReference type="EMBL" id="VWD21242.1"/>
    </source>
</evidence>
<dbReference type="InterPro" id="IPR010583">
    <property type="entry name" value="MipA"/>
</dbReference>
<evidence type="ECO:0000256" key="1">
    <source>
        <dbReference type="ARBA" id="ARBA00004442"/>
    </source>
</evidence>
<evidence type="ECO:0000256" key="5">
    <source>
        <dbReference type="ARBA" id="ARBA00023237"/>
    </source>
</evidence>
<keyword evidence="5" id="KW-0998">Cell outer membrane</keyword>
<comment type="similarity">
    <text evidence="2">Belongs to the MipA/OmpV family.</text>
</comment>
<name>A0A6P2YG40_BURL3</name>
<dbReference type="Pfam" id="PF06629">
    <property type="entry name" value="MipA"/>
    <property type="match status" value="1"/>
</dbReference>
<evidence type="ECO:0000256" key="3">
    <source>
        <dbReference type="ARBA" id="ARBA00022729"/>
    </source>
</evidence>
<evidence type="ECO:0000256" key="2">
    <source>
        <dbReference type="ARBA" id="ARBA00005722"/>
    </source>
</evidence>
<dbReference type="PANTHER" id="PTHR38776:SF1">
    <property type="entry name" value="MLTA-INTERACTING PROTEIN-RELATED"/>
    <property type="match status" value="1"/>
</dbReference>
<sequence>MKLRSVACLVSTLAGFAMSSTVFAAGYDVTIGAGVDLAPRYLGSNQYHFIPVPYLNVTTPSGIYIDTTRGAGYQLHLPHDFYVDGAVNYAIGRKDSDESFGSGSDALRGMGNVPNALVATIAAGYRFAGAGSVSVAGDIPLTNRGVGDSWRAALEVPLMMTTADVVTTKAVAHIGSANYNRTMWGVNASQSAASGFRQYSLGGGFNAVDFGLTWTHLIDRHWSVSTSGQVTRLVGNAAASPIVARRTSLNVATIVGYRF</sequence>
<feature type="signal peptide" evidence="6">
    <location>
        <begin position="1"/>
        <end position="24"/>
    </location>
</feature>
<accession>A0A6P2YG40</accession>
<proteinExistence type="inferred from homology"/>
<dbReference type="EMBL" id="CABVQI010000019">
    <property type="protein sequence ID" value="VWD21242.1"/>
    <property type="molecule type" value="Genomic_DNA"/>
</dbReference>